<dbReference type="Proteomes" id="UP000319557">
    <property type="component" value="Chromosome"/>
</dbReference>
<keyword evidence="1" id="KW-0732">Signal</keyword>
<dbReference type="EMBL" id="CP036261">
    <property type="protein sequence ID" value="QDS90695.1"/>
    <property type="molecule type" value="Genomic_DNA"/>
</dbReference>
<proteinExistence type="predicted"/>
<dbReference type="RefSeq" id="WP_145123305.1">
    <property type="nucleotide sequence ID" value="NZ_CP036261.1"/>
</dbReference>
<dbReference type="PANTHER" id="PTHR37946:SF1">
    <property type="entry name" value="SLL1969 PROTEIN"/>
    <property type="match status" value="1"/>
</dbReference>
<sequence precursor="true">MRTKFSIWLILLVAIMNQSTNHADEPVPESAGFVANLKLPTLGGVQFWTDLRWWYGWRIQQNKLTDQCRLLNPSNIRHFSGSREACDARLAEIVSDGPWPEPPQRVVICLHGLMRTHRSFASLGKRIEKETPATVIHFGYASTRAPVSQHARALRGLIESLPGQPQIDLVGHSMGNIVARHAIGDWQTEGDPAGVLDRLGRFVMQGPPNQGAQIAKRLQSTTVFEIITGTSGVQLGINWDELQQHLATPPCEFGIIAGAFEMGRFRNPLVDGDSDLIVSVEEAKLSGANDFVIVPVLHSFLMDDKDVQELTLRFLETGAFADDGQRNPLP</sequence>
<evidence type="ECO:0000256" key="1">
    <source>
        <dbReference type="SAM" id="SignalP"/>
    </source>
</evidence>
<dbReference type="GO" id="GO:0016787">
    <property type="term" value="F:hydrolase activity"/>
    <property type="evidence" value="ECO:0007669"/>
    <property type="project" value="UniProtKB-KW"/>
</dbReference>
<dbReference type="InterPro" id="IPR029058">
    <property type="entry name" value="AB_hydrolase_fold"/>
</dbReference>
<name>A0A517M754_9BACT</name>
<evidence type="ECO:0000313" key="2">
    <source>
        <dbReference type="EMBL" id="QDS90695.1"/>
    </source>
</evidence>
<evidence type="ECO:0000313" key="3">
    <source>
        <dbReference type="Proteomes" id="UP000319557"/>
    </source>
</evidence>
<dbReference type="KEGG" id="ruv:EC9_49100"/>
<accession>A0A517M754</accession>
<reference evidence="2 3" key="1">
    <citation type="submission" date="2019-02" db="EMBL/GenBank/DDBJ databases">
        <title>Deep-cultivation of Planctomycetes and their phenomic and genomic characterization uncovers novel biology.</title>
        <authorList>
            <person name="Wiegand S."/>
            <person name="Jogler M."/>
            <person name="Boedeker C."/>
            <person name="Pinto D."/>
            <person name="Vollmers J."/>
            <person name="Rivas-Marin E."/>
            <person name="Kohn T."/>
            <person name="Peeters S.H."/>
            <person name="Heuer A."/>
            <person name="Rast P."/>
            <person name="Oberbeckmann S."/>
            <person name="Bunk B."/>
            <person name="Jeske O."/>
            <person name="Meyerdierks A."/>
            <person name="Storesund J.E."/>
            <person name="Kallscheuer N."/>
            <person name="Luecker S."/>
            <person name="Lage O.M."/>
            <person name="Pohl T."/>
            <person name="Merkel B.J."/>
            <person name="Hornburger P."/>
            <person name="Mueller R.-W."/>
            <person name="Bruemmer F."/>
            <person name="Labrenz M."/>
            <person name="Spormann A.M."/>
            <person name="Op den Camp H."/>
            <person name="Overmann J."/>
            <person name="Amann R."/>
            <person name="Jetten M.S.M."/>
            <person name="Mascher T."/>
            <person name="Medema M.H."/>
            <person name="Devos D.P."/>
            <person name="Kaster A.-K."/>
            <person name="Ovreas L."/>
            <person name="Rohde M."/>
            <person name="Galperin M.Y."/>
            <person name="Jogler C."/>
        </authorList>
    </citation>
    <scope>NUCLEOTIDE SEQUENCE [LARGE SCALE GENOMIC DNA]</scope>
    <source>
        <strain evidence="2 3">EC9</strain>
    </source>
</reference>
<keyword evidence="2" id="KW-0378">Hydrolase</keyword>
<dbReference type="AlphaFoldDB" id="A0A517M754"/>
<dbReference type="Gene3D" id="3.40.50.1820">
    <property type="entry name" value="alpha/beta hydrolase"/>
    <property type="match status" value="1"/>
</dbReference>
<feature type="signal peptide" evidence="1">
    <location>
        <begin position="1"/>
        <end position="23"/>
    </location>
</feature>
<feature type="chain" id="PRO_5022091638" evidence="1">
    <location>
        <begin position="24"/>
        <end position="330"/>
    </location>
</feature>
<keyword evidence="3" id="KW-1185">Reference proteome</keyword>
<gene>
    <name evidence="2" type="ORF">EC9_49100</name>
</gene>
<dbReference type="PANTHER" id="PTHR37946">
    <property type="entry name" value="SLL1969 PROTEIN"/>
    <property type="match status" value="1"/>
</dbReference>
<dbReference type="SUPFAM" id="SSF53474">
    <property type="entry name" value="alpha/beta-Hydrolases"/>
    <property type="match status" value="1"/>
</dbReference>
<organism evidence="2 3">
    <name type="scientific">Rosistilla ulvae</name>
    <dbReference type="NCBI Taxonomy" id="1930277"/>
    <lineage>
        <taxon>Bacteria</taxon>
        <taxon>Pseudomonadati</taxon>
        <taxon>Planctomycetota</taxon>
        <taxon>Planctomycetia</taxon>
        <taxon>Pirellulales</taxon>
        <taxon>Pirellulaceae</taxon>
        <taxon>Rosistilla</taxon>
    </lineage>
</organism>
<dbReference type="OrthoDB" id="556502at2"/>
<protein>
    <submittedName>
        <fullName evidence="2">Alpha/beta hydrolase family protein</fullName>
    </submittedName>
</protein>